<evidence type="ECO:0000256" key="1">
    <source>
        <dbReference type="SAM" id="MobiDB-lite"/>
    </source>
</evidence>
<evidence type="ECO:0000313" key="2">
    <source>
        <dbReference type="EMBL" id="CAB4718796.1"/>
    </source>
</evidence>
<protein>
    <submittedName>
        <fullName evidence="2">Unannotated protein</fullName>
    </submittedName>
</protein>
<proteinExistence type="predicted"/>
<feature type="region of interest" description="Disordered" evidence="1">
    <location>
        <begin position="1"/>
        <end position="55"/>
    </location>
</feature>
<reference evidence="2" key="1">
    <citation type="submission" date="2020-05" db="EMBL/GenBank/DDBJ databases">
        <authorList>
            <person name="Chiriac C."/>
            <person name="Salcher M."/>
            <person name="Ghai R."/>
            <person name="Kavagutti S V."/>
        </authorList>
    </citation>
    <scope>NUCLEOTIDE SEQUENCE</scope>
</reference>
<gene>
    <name evidence="2" type="ORF">UFOPK2582_01820</name>
</gene>
<organism evidence="2">
    <name type="scientific">freshwater metagenome</name>
    <dbReference type="NCBI Taxonomy" id="449393"/>
    <lineage>
        <taxon>unclassified sequences</taxon>
        <taxon>metagenomes</taxon>
        <taxon>ecological metagenomes</taxon>
    </lineage>
</organism>
<dbReference type="AlphaFoldDB" id="A0A6J6R6Y6"/>
<name>A0A6J6R6Y6_9ZZZZ</name>
<feature type="compositionally biased region" description="Polar residues" evidence="1">
    <location>
        <begin position="11"/>
        <end position="37"/>
    </location>
</feature>
<accession>A0A6J6R6Y6</accession>
<sequence>MGPVVVASQPEAASSTDDQTDPAQSAPVQSGPDQSAAETAANPQVEAPREGDSFT</sequence>
<dbReference type="EMBL" id="CAEZXS010000321">
    <property type="protein sequence ID" value="CAB4718796.1"/>
    <property type="molecule type" value="Genomic_DNA"/>
</dbReference>